<feature type="region of interest" description="Disordered" evidence="1">
    <location>
        <begin position="174"/>
        <end position="297"/>
    </location>
</feature>
<dbReference type="EMBL" id="WIQW01000133">
    <property type="protein sequence ID" value="KAF3080901.1"/>
    <property type="molecule type" value="Genomic_DNA"/>
</dbReference>
<keyword evidence="2" id="KW-0732">Signal</keyword>
<comment type="caution">
    <text evidence="3">The sequence shown here is derived from an EMBL/GenBank/DDBJ whole genome shotgun (WGS) entry which is preliminary data.</text>
</comment>
<feature type="region of interest" description="Disordered" evidence="1">
    <location>
        <begin position="69"/>
        <end position="96"/>
    </location>
</feature>
<feature type="compositionally biased region" description="Polar residues" evidence="1">
    <location>
        <begin position="178"/>
        <end position="188"/>
    </location>
</feature>
<evidence type="ECO:0000313" key="3">
    <source>
        <dbReference type="EMBL" id="KAF3080901.1"/>
    </source>
</evidence>
<protein>
    <submittedName>
        <fullName evidence="3">Uncharacterized protein</fullName>
    </submittedName>
</protein>
<dbReference type="Proteomes" id="UP000480548">
    <property type="component" value="Unassembled WGS sequence"/>
</dbReference>
<sequence>MQLTFAIPALLLLSFADSGLARTVKYHTVVKTVVSYRTTVTVRSPVKTKGCILDTFKVFVSENGWSCTHPNGDQIGPRPKPSKPTDKPTPTNDGFNCPPSKIVTATAKNCPAIKCAASRPEPCIAYDIRAEEWDCRCSTRKGTVSTYTLPCPSCCPSPPRRYWDSGCLETPVMPSLPTKGTKTPTQITIVEPPEPTKEPGESPVKSKPTDETREGPNIIITESDGPKEKDVEEPTPTPRTKEDPKPTDTEVIVTEAPEPKETKDTEPKPTESEKEEAGNPGGKSTEEVEESTEEDGY</sequence>
<dbReference type="Proteomes" id="UP000475325">
    <property type="component" value="Unassembled WGS sequence"/>
</dbReference>
<feature type="compositionally biased region" description="Acidic residues" evidence="1">
    <location>
        <begin position="287"/>
        <end position="297"/>
    </location>
</feature>
<gene>
    <name evidence="3" type="ORF">TWF102_002046</name>
    <name evidence="4" type="ORF">TWF703_003658</name>
</gene>
<proteinExistence type="predicted"/>
<evidence type="ECO:0000313" key="6">
    <source>
        <dbReference type="Proteomes" id="UP000480548"/>
    </source>
</evidence>
<evidence type="ECO:0000313" key="4">
    <source>
        <dbReference type="EMBL" id="KAF3139469.1"/>
    </source>
</evidence>
<dbReference type="EMBL" id="WIQZ01000019">
    <property type="protein sequence ID" value="KAF3139469.1"/>
    <property type="molecule type" value="Genomic_DNA"/>
</dbReference>
<organism evidence="3 5">
    <name type="scientific">Orbilia oligospora</name>
    <name type="common">Nematode-trapping fungus</name>
    <name type="synonym">Arthrobotrys oligospora</name>
    <dbReference type="NCBI Taxonomy" id="2813651"/>
    <lineage>
        <taxon>Eukaryota</taxon>
        <taxon>Fungi</taxon>
        <taxon>Dikarya</taxon>
        <taxon>Ascomycota</taxon>
        <taxon>Pezizomycotina</taxon>
        <taxon>Orbiliomycetes</taxon>
        <taxon>Orbiliales</taxon>
        <taxon>Orbiliaceae</taxon>
        <taxon>Orbilia</taxon>
    </lineage>
</organism>
<feature type="compositionally biased region" description="Basic and acidic residues" evidence="1">
    <location>
        <begin position="257"/>
        <end position="277"/>
    </location>
</feature>
<feature type="signal peptide" evidence="2">
    <location>
        <begin position="1"/>
        <end position="21"/>
    </location>
</feature>
<evidence type="ECO:0000313" key="5">
    <source>
        <dbReference type="Proteomes" id="UP000475325"/>
    </source>
</evidence>
<name>A0A7C8J0B8_ORBOL</name>
<accession>A0A7C8J0B8</accession>
<feature type="compositionally biased region" description="Basic and acidic residues" evidence="1">
    <location>
        <begin position="239"/>
        <end position="248"/>
    </location>
</feature>
<feature type="chain" id="PRO_5036200338" evidence="2">
    <location>
        <begin position="22"/>
        <end position="297"/>
    </location>
</feature>
<evidence type="ECO:0000256" key="2">
    <source>
        <dbReference type="SAM" id="SignalP"/>
    </source>
</evidence>
<dbReference type="AlphaFoldDB" id="A0A7C8J0B8"/>
<evidence type="ECO:0000256" key="1">
    <source>
        <dbReference type="SAM" id="MobiDB-lite"/>
    </source>
</evidence>
<reference evidence="5 6" key="1">
    <citation type="submission" date="2019-06" db="EMBL/GenBank/DDBJ databases">
        <authorList>
            <person name="Palmer J.M."/>
        </authorList>
    </citation>
    <scope>NUCLEOTIDE SEQUENCE [LARGE SCALE GENOMIC DNA]</scope>
    <source>
        <strain evidence="3 5">TWF102</strain>
        <strain evidence="4 6">TWF703</strain>
    </source>
</reference>